<dbReference type="GO" id="GO:0008124">
    <property type="term" value="F:4-alpha-hydroxytetrahydrobiopterin dehydratase activity"/>
    <property type="evidence" value="ECO:0007669"/>
    <property type="project" value="UniProtKB-UniRule"/>
</dbReference>
<dbReference type="Gene3D" id="3.30.1360.20">
    <property type="entry name" value="Transcriptional coactivator/pterin dehydratase"/>
    <property type="match status" value="1"/>
</dbReference>
<keyword evidence="6" id="KW-1185">Reference proteome</keyword>
<evidence type="ECO:0000256" key="4">
    <source>
        <dbReference type="HAMAP-Rule" id="MF_00434"/>
    </source>
</evidence>
<dbReference type="GO" id="GO:0006729">
    <property type="term" value="P:tetrahydrobiopterin biosynthetic process"/>
    <property type="evidence" value="ECO:0007669"/>
    <property type="project" value="InterPro"/>
</dbReference>
<evidence type="ECO:0000313" key="5">
    <source>
        <dbReference type="EMBL" id="NGO40227.1"/>
    </source>
</evidence>
<accession>A0A6M1RS50</accession>
<dbReference type="EMBL" id="JAAKYA010000082">
    <property type="protein sequence ID" value="NGO40227.1"/>
    <property type="molecule type" value="Genomic_DNA"/>
</dbReference>
<dbReference type="PANTHER" id="PTHR12599:SF0">
    <property type="entry name" value="PTERIN-4-ALPHA-CARBINOLAMINE DEHYDRATASE"/>
    <property type="match status" value="1"/>
</dbReference>
<proteinExistence type="inferred from homology"/>
<dbReference type="Pfam" id="PF01329">
    <property type="entry name" value="Pterin_4a"/>
    <property type="match status" value="1"/>
</dbReference>
<organism evidence="5 6">
    <name type="scientific">Limisphaera ngatamarikiensis</name>
    <dbReference type="NCBI Taxonomy" id="1324935"/>
    <lineage>
        <taxon>Bacteria</taxon>
        <taxon>Pseudomonadati</taxon>
        <taxon>Verrucomicrobiota</taxon>
        <taxon>Verrucomicrobiia</taxon>
        <taxon>Limisphaerales</taxon>
        <taxon>Limisphaeraceae</taxon>
        <taxon>Limisphaera</taxon>
    </lineage>
</organism>
<dbReference type="Proteomes" id="UP000477311">
    <property type="component" value="Unassembled WGS sequence"/>
</dbReference>
<dbReference type="AlphaFoldDB" id="A0A6M1RS50"/>
<comment type="catalytic activity">
    <reaction evidence="1 4">
        <text>(4aS,6R)-4a-hydroxy-L-erythro-5,6,7,8-tetrahydrobiopterin = (6R)-L-erythro-6,7-dihydrobiopterin + H2O</text>
        <dbReference type="Rhea" id="RHEA:11920"/>
        <dbReference type="ChEBI" id="CHEBI:15377"/>
        <dbReference type="ChEBI" id="CHEBI:15642"/>
        <dbReference type="ChEBI" id="CHEBI:43120"/>
        <dbReference type="EC" id="4.2.1.96"/>
    </reaction>
</comment>
<evidence type="ECO:0000313" key="6">
    <source>
        <dbReference type="Proteomes" id="UP000477311"/>
    </source>
</evidence>
<dbReference type="PANTHER" id="PTHR12599">
    <property type="entry name" value="PTERIN-4-ALPHA-CARBINOLAMINE DEHYDRATASE"/>
    <property type="match status" value="1"/>
</dbReference>
<reference evidence="5 6" key="1">
    <citation type="submission" date="2020-02" db="EMBL/GenBank/DDBJ databases">
        <title>Draft genome sequence of Limisphaera ngatamarikiensis NGM72.4T, a thermophilic Verrucomicrobia grouped in subdivision 3.</title>
        <authorList>
            <person name="Carere C.R."/>
            <person name="Steen J."/>
            <person name="Hugenholtz P."/>
            <person name="Stott M.B."/>
        </authorList>
    </citation>
    <scope>NUCLEOTIDE SEQUENCE [LARGE SCALE GENOMIC DNA]</scope>
    <source>
        <strain evidence="5 6">NGM72.4</strain>
    </source>
</reference>
<dbReference type="CDD" id="cd00488">
    <property type="entry name" value="PCD_DCoH"/>
    <property type="match status" value="1"/>
</dbReference>
<comment type="similarity">
    <text evidence="2 4">Belongs to the pterin-4-alpha-carbinolamine dehydratase family.</text>
</comment>
<name>A0A6M1RS50_9BACT</name>
<dbReference type="HAMAP" id="MF_00434">
    <property type="entry name" value="Pterin_4_alpha"/>
    <property type="match status" value="1"/>
</dbReference>
<sequence length="96" mass="11270">MHVLSASELRVALRSLPGWRRRRGRLERTFELKDFMGALRLVNRVGRWAERVQHHPDISIQWNRVTFSLTTHDAGGITEKDLELARQIDRLAARRD</sequence>
<gene>
    <name evidence="5" type="ORF">G4L39_12605</name>
</gene>
<keyword evidence="3 4" id="KW-0456">Lyase</keyword>
<protein>
    <recommendedName>
        <fullName evidence="4">Putative pterin-4-alpha-carbinolamine dehydratase</fullName>
        <shortName evidence="4">PHS</shortName>
        <ecNumber evidence="4">4.2.1.96</ecNumber>
    </recommendedName>
    <alternativeName>
        <fullName evidence="4">4-alpha-hydroxy-tetrahydropterin dehydratase</fullName>
    </alternativeName>
    <alternativeName>
        <fullName evidence="4">Pterin carbinolamine dehydratase</fullName>
        <shortName evidence="4">PCD</shortName>
    </alternativeName>
</protein>
<evidence type="ECO:0000256" key="3">
    <source>
        <dbReference type="ARBA" id="ARBA00023239"/>
    </source>
</evidence>
<dbReference type="NCBIfam" id="NF002017">
    <property type="entry name" value="PRK00823.1-2"/>
    <property type="match status" value="1"/>
</dbReference>
<evidence type="ECO:0000256" key="1">
    <source>
        <dbReference type="ARBA" id="ARBA00001554"/>
    </source>
</evidence>
<dbReference type="SUPFAM" id="SSF55248">
    <property type="entry name" value="PCD-like"/>
    <property type="match status" value="1"/>
</dbReference>
<evidence type="ECO:0000256" key="2">
    <source>
        <dbReference type="ARBA" id="ARBA00006472"/>
    </source>
</evidence>
<comment type="caution">
    <text evidence="5">The sequence shown here is derived from an EMBL/GenBank/DDBJ whole genome shotgun (WGS) entry which is preliminary data.</text>
</comment>
<dbReference type="RefSeq" id="WP_165108597.1">
    <property type="nucleotide sequence ID" value="NZ_JAAKYA010000082.1"/>
</dbReference>
<dbReference type="EC" id="4.2.1.96" evidence="4"/>
<dbReference type="InterPro" id="IPR001533">
    <property type="entry name" value="Pterin_deHydtase"/>
</dbReference>
<dbReference type="InterPro" id="IPR036428">
    <property type="entry name" value="PCD_sf"/>
</dbReference>